<evidence type="ECO:0000259" key="14">
    <source>
        <dbReference type="PROSITE" id="PS51199"/>
    </source>
</evidence>
<dbReference type="InterPro" id="IPR007692">
    <property type="entry name" value="DNA_helicase_DnaB"/>
</dbReference>
<keyword evidence="4" id="KW-0677">Repeat</keyword>
<dbReference type="PANTHER" id="PTHR30153">
    <property type="entry name" value="REPLICATIVE DNA HELICASE DNAB"/>
    <property type="match status" value="1"/>
</dbReference>
<dbReference type="InterPro" id="IPR036185">
    <property type="entry name" value="DNA_heli_DnaB-like_N_sf"/>
</dbReference>
<organism evidence="15">
    <name type="scientific">Synura petersenii</name>
    <dbReference type="NCBI Taxonomy" id="52555"/>
    <lineage>
        <taxon>Eukaryota</taxon>
        <taxon>Sar</taxon>
        <taxon>Stramenopiles</taxon>
        <taxon>Ochrophyta</taxon>
        <taxon>Synurophyceae</taxon>
        <taxon>Synurales</taxon>
        <taxon>Mallomonadaceae</taxon>
        <taxon>Synura</taxon>
    </lineage>
</organism>
<feature type="domain" description="SF4 helicase" evidence="14">
    <location>
        <begin position="182"/>
        <end position="387"/>
    </location>
</feature>
<sequence>MEDLKNTNSNIDLIPNSFSVEEAILNLLLTCPNLTQENLGNLSVKSFFYEDHRLIYSTIVELAENNNSLNLTIIIAKLKDKGILKKIGGISRITKIINRQENFLNLQKYIEFVNEKYLRRLILELGKEIFNLGTNYNLNLEQILNKIYILIENLNKNKVKEKIYSSAEIIDDIFDDLQTKKNKTTISSYKTSFKDLDSILQGFQKSDLIIIAGRPSMGKTAFSLNIAKNIVETYKIPIIIFSLEMSRQQIIYRFLSSEAQLNSSRLKAGKMTSLEWENLGKSMKIIAELPIFIDDNPNLTLVDIKTKLKNVLLEKKEIGLIIIDYLQLMKLPTKLENRTQEISHLTRNLKILAKEFNIPIILLSQLSRTVESRVNKRPMLSDLRESGCIVKTESSRNKKIFKNTKPEFNNLIGLEKNYYSWNLSNLIQNPEINFELKGIKPTYLITLENQVQIHLTANHRIFSKNGWIKVYQLTEGIEISCLIKKKNSEKLSLENFTKIKKIEYQGTNFVYDKTIPIYHNYFFEGILFHNSIEQDADIVIMLYREDSFQETSLGNQIIEFIVAKHRNGPVGTAKLFFSPSITKFSDLQNS</sequence>
<dbReference type="InterPro" id="IPR016136">
    <property type="entry name" value="DNA_helicase_N/primase_C"/>
</dbReference>
<evidence type="ECO:0000256" key="2">
    <source>
        <dbReference type="ARBA" id="ARBA00022515"/>
    </source>
</evidence>
<dbReference type="Gene3D" id="2.170.16.10">
    <property type="entry name" value="Hedgehog/Intein (Hint) domain"/>
    <property type="match status" value="1"/>
</dbReference>
<dbReference type="CDD" id="cd00081">
    <property type="entry name" value="Hint"/>
    <property type="match status" value="1"/>
</dbReference>
<dbReference type="InterPro" id="IPR003586">
    <property type="entry name" value="Hint_dom_C"/>
</dbReference>
<evidence type="ECO:0000256" key="4">
    <source>
        <dbReference type="ARBA" id="ARBA00022737"/>
    </source>
</evidence>
<evidence type="ECO:0000256" key="12">
    <source>
        <dbReference type="ARBA" id="ARBA00048954"/>
    </source>
</evidence>
<proteinExistence type="inferred from homology"/>
<dbReference type="InterPro" id="IPR007694">
    <property type="entry name" value="DNA_helicase_DnaB-like_C"/>
</dbReference>
<geneLocation type="plastid" evidence="15"/>
<dbReference type="InterPro" id="IPR036844">
    <property type="entry name" value="Hint_dom_sf"/>
</dbReference>
<evidence type="ECO:0000256" key="7">
    <source>
        <dbReference type="ARBA" id="ARBA00022806"/>
    </source>
</evidence>
<dbReference type="CDD" id="cd00984">
    <property type="entry name" value="DnaB_C"/>
    <property type="match status" value="1"/>
</dbReference>
<accession>A0A3G2QYA4</accession>
<dbReference type="EMBL" id="MH795128">
    <property type="protein sequence ID" value="AYO28090.1"/>
    <property type="molecule type" value="Genomic_DNA"/>
</dbReference>
<evidence type="ECO:0000256" key="10">
    <source>
        <dbReference type="ARBA" id="ARBA00023235"/>
    </source>
</evidence>
<dbReference type="PROSITE" id="PS50818">
    <property type="entry name" value="INTEIN_C_TER"/>
    <property type="match status" value="1"/>
</dbReference>
<dbReference type="InterPro" id="IPR027417">
    <property type="entry name" value="P-loop_NTPase"/>
</dbReference>
<dbReference type="SUPFAM" id="SSF52540">
    <property type="entry name" value="P-loop containing nucleoside triphosphate hydrolases"/>
    <property type="match status" value="1"/>
</dbReference>
<name>A0A3G2QYA4_9STRA</name>
<dbReference type="GO" id="GO:0005524">
    <property type="term" value="F:ATP binding"/>
    <property type="evidence" value="ECO:0007669"/>
    <property type="project" value="UniProtKB-UniRule"/>
</dbReference>
<dbReference type="Pfam" id="PF03796">
    <property type="entry name" value="DnaB_C"/>
    <property type="match status" value="1"/>
</dbReference>
<evidence type="ECO:0000256" key="1">
    <source>
        <dbReference type="ARBA" id="ARBA00008428"/>
    </source>
</evidence>
<dbReference type="Gene3D" id="1.10.860.10">
    <property type="entry name" value="DNAb Helicase, Chain A"/>
    <property type="match status" value="1"/>
</dbReference>
<dbReference type="GO" id="GO:0043139">
    <property type="term" value="F:5'-3' DNA helicase activity"/>
    <property type="evidence" value="ECO:0007669"/>
    <property type="project" value="UniProtKB-EC"/>
</dbReference>
<comment type="similarity">
    <text evidence="1 13">Belongs to the helicase family. DnaB subfamily.</text>
</comment>
<dbReference type="GO" id="GO:0005829">
    <property type="term" value="C:cytosol"/>
    <property type="evidence" value="ECO:0007669"/>
    <property type="project" value="TreeGrafter"/>
</dbReference>
<evidence type="ECO:0000256" key="6">
    <source>
        <dbReference type="ARBA" id="ARBA00022801"/>
    </source>
</evidence>
<keyword evidence="2 13" id="KW-0639">Primosome</keyword>
<dbReference type="SUPFAM" id="SSF51294">
    <property type="entry name" value="Hedgehog/intein (Hint) domain"/>
    <property type="match status" value="1"/>
</dbReference>
<dbReference type="EC" id="5.6.2.3" evidence="13"/>
<gene>
    <name evidence="15" type="primary">dnaB</name>
</gene>
<dbReference type="Gene3D" id="3.40.50.300">
    <property type="entry name" value="P-loop containing nucleotide triphosphate hydrolases"/>
    <property type="match status" value="2"/>
</dbReference>
<comment type="catalytic activity">
    <reaction evidence="12 13">
        <text>ATP + H2O = ADP + phosphate + H(+)</text>
        <dbReference type="Rhea" id="RHEA:13065"/>
        <dbReference type="ChEBI" id="CHEBI:15377"/>
        <dbReference type="ChEBI" id="CHEBI:15378"/>
        <dbReference type="ChEBI" id="CHEBI:30616"/>
        <dbReference type="ChEBI" id="CHEBI:43474"/>
        <dbReference type="ChEBI" id="CHEBI:456216"/>
        <dbReference type="EC" id="5.6.2.3"/>
    </reaction>
</comment>
<dbReference type="GO" id="GO:0016887">
    <property type="term" value="F:ATP hydrolysis activity"/>
    <property type="evidence" value="ECO:0007669"/>
    <property type="project" value="RHEA"/>
</dbReference>
<evidence type="ECO:0000256" key="8">
    <source>
        <dbReference type="ARBA" id="ARBA00022840"/>
    </source>
</evidence>
<dbReference type="GO" id="GO:0003677">
    <property type="term" value="F:DNA binding"/>
    <property type="evidence" value="ECO:0007669"/>
    <property type="project" value="UniProtKB-UniRule"/>
</dbReference>
<dbReference type="PANTHER" id="PTHR30153:SF2">
    <property type="entry name" value="REPLICATIVE DNA HELICASE"/>
    <property type="match status" value="1"/>
</dbReference>
<dbReference type="Pfam" id="PF00772">
    <property type="entry name" value="DnaB"/>
    <property type="match status" value="1"/>
</dbReference>
<dbReference type="NCBIfam" id="TIGR01443">
    <property type="entry name" value="intein_Cterm"/>
    <property type="match status" value="1"/>
</dbReference>
<evidence type="ECO:0000313" key="15">
    <source>
        <dbReference type="EMBL" id="AYO28090.1"/>
    </source>
</evidence>
<dbReference type="InterPro" id="IPR007693">
    <property type="entry name" value="DNA_helicase_DnaB-like_N"/>
</dbReference>
<evidence type="ECO:0000256" key="3">
    <source>
        <dbReference type="ARBA" id="ARBA00022705"/>
    </source>
</evidence>
<dbReference type="GO" id="GO:0006269">
    <property type="term" value="P:DNA replication, synthesis of primer"/>
    <property type="evidence" value="ECO:0007669"/>
    <property type="project" value="UniProtKB-UniRule"/>
</dbReference>
<evidence type="ECO:0000256" key="11">
    <source>
        <dbReference type="ARBA" id="ARBA00044940"/>
    </source>
</evidence>
<dbReference type="InterPro" id="IPR030934">
    <property type="entry name" value="Intein_C"/>
</dbReference>
<keyword evidence="3 13" id="KW-0235">DNA replication</keyword>
<dbReference type="NCBIfam" id="TIGR00665">
    <property type="entry name" value="DnaB"/>
    <property type="match status" value="1"/>
</dbReference>
<protein>
    <recommendedName>
        <fullName evidence="13">Replicative DNA helicase</fullName>
        <ecNumber evidence="13">5.6.2.3</ecNumber>
    </recommendedName>
</protein>
<reference evidence="15" key="1">
    <citation type="submission" date="2018-08" db="EMBL/GenBank/DDBJ databases">
        <title>Comparative Plastid Genomics of Synurophyceae: Evolutionary Evidence of Lateral Gene Transfer and Inverted Repeat Dynamics.</title>
        <authorList>
            <person name="Kim J.I."/>
            <person name="Shin H."/>
            <person name="Skaloud P."/>
            <person name="Jung J."/>
            <person name="Yoon H.S."/>
            <person name="Archibald J.M."/>
            <person name="Shin W."/>
        </authorList>
    </citation>
    <scope>NUCLEOTIDE SEQUENCE</scope>
    <source>
        <strain evidence="15">S114.C7</strain>
    </source>
</reference>
<keyword evidence="6 13" id="KW-0378">Hydrolase</keyword>
<evidence type="ECO:0000256" key="13">
    <source>
        <dbReference type="RuleBase" id="RU362085"/>
    </source>
</evidence>
<keyword evidence="9 13" id="KW-0238">DNA-binding</keyword>
<keyword evidence="15" id="KW-0934">Plastid</keyword>
<dbReference type="PROSITE" id="PS51199">
    <property type="entry name" value="SF4_HELICASE"/>
    <property type="match status" value="2"/>
</dbReference>
<dbReference type="SUPFAM" id="SSF48024">
    <property type="entry name" value="N-terminal domain of DnaB helicase"/>
    <property type="match status" value="1"/>
</dbReference>
<evidence type="ECO:0000256" key="5">
    <source>
        <dbReference type="ARBA" id="ARBA00022741"/>
    </source>
</evidence>
<feature type="domain" description="SF4 helicase" evidence="14">
    <location>
        <begin position="531"/>
        <end position="590"/>
    </location>
</feature>
<keyword evidence="8 13" id="KW-0067">ATP-binding</keyword>
<dbReference type="AlphaFoldDB" id="A0A3G2QYA4"/>
<comment type="function">
    <text evidence="11">The intein is an endonuclease.</text>
</comment>
<evidence type="ECO:0000256" key="9">
    <source>
        <dbReference type="ARBA" id="ARBA00023125"/>
    </source>
</evidence>
<comment type="function">
    <text evidence="13">The main replicative DNA helicase, it participates in initiation and elongation during chromosome replication. Travels ahead of the DNA replisome, separating dsDNA into templates for DNA synthesis. A processive ATP-dependent 5'-3' DNA helicase it has DNA-dependent ATPase activity.</text>
</comment>
<dbReference type="SMART" id="SM00305">
    <property type="entry name" value="HintC"/>
    <property type="match status" value="1"/>
</dbReference>
<keyword evidence="5 13" id="KW-0547">Nucleotide-binding</keyword>
<keyword evidence="10" id="KW-0413">Isomerase</keyword>
<keyword evidence="7 13" id="KW-0347">Helicase</keyword>